<feature type="signal peptide" evidence="1">
    <location>
        <begin position="1"/>
        <end position="17"/>
    </location>
</feature>
<dbReference type="STRING" id="1147741.A0A0R3RQN1"/>
<reference evidence="3" key="1">
    <citation type="submission" date="2017-02" db="UniProtKB">
        <authorList>
            <consortium name="WormBaseParasite"/>
        </authorList>
    </citation>
    <scope>IDENTIFICATION</scope>
</reference>
<dbReference type="Proteomes" id="UP000050640">
    <property type="component" value="Unplaced"/>
</dbReference>
<evidence type="ECO:0000313" key="3">
    <source>
        <dbReference type="WBParaSite" id="EEL_0000399601-mRNA-1"/>
    </source>
</evidence>
<sequence>MLLIRTVAVITLANVVAVLSSIMHYNKELNVASNQGIPVDQVKDTRQSVLVGGKHDVEQIDSTKFEVSLVSLLLDIFLKKFK</sequence>
<dbReference type="AlphaFoldDB" id="A0A0R3RQN1"/>
<protein>
    <submittedName>
        <fullName evidence="3">Secreted RxLR effector peptide protein</fullName>
    </submittedName>
</protein>
<accession>A0A0R3RQN1</accession>
<keyword evidence="1" id="KW-0732">Signal</keyword>
<dbReference type="WBParaSite" id="EEL_0000399601-mRNA-1">
    <property type="protein sequence ID" value="EEL_0000399601-mRNA-1"/>
    <property type="gene ID" value="EEL_0000399601"/>
</dbReference>
<evidence type="ECO:0000313" key="2">
    <source>
        <dbReference type="Proteomes" id="UP000050640"/>
    </source>
</evidence>
<name>A0A0R3RQN1_9BILA</name>
<proteinExistence type="predicted"/>
<evidence type="ECO:0000256" key="1">
    <source>
        <dbReference type="SAM" id="SignalP"/>
    </source>
</evidence>
<feature type="chain" id="PRO_5006447719" evidence="1">
    <location>
        <begin position="18"/>
        <end position="82"/>
    </location>
</feature>
<keyword evidence="2" id="KW-1185">Reference proteome</keyword>
<organism evidence="2 3">
    <name type="scientific">Elaeophora elaphi</name>
    <dbReference type="NCBI Taxonomy" id="1147741"/>
    <lineage>
        <taxon>Eukaryota</taxon>
        <taxon>Metazoa</taxon>
        <taxon>Ecdysozoa</taxon>
        <taxon>Nematoda</taxon>
        <taxon>Chromadorea</taxon>
        <taxon>Rhabditida</taxon>
        <taxon>Spirurina</taxon>
        <taxon>Spiruromorpha</taxon>
        <taxon>Filarioidea</taxon>
        <taxon>Onchocercidae</taxon>
        <taxon>Elaeophora</taxon>
    </lineage>
</organism>